<gene>
    <name evidence="1" type="ORF">IJ22_32920</name>
</gene>
<evidence type="ECO:0000313" key="2">
    <source>
        <dbReference type="Proteomes" id="UP000061660"/>
    </source>
</evidence>
<dbReference type="Proteomes" id="UP000061660">
    <property type="component" value="Chromosome"/>
</dbReference>
<dbReference type="KEGG" id="pnp:IJ22_32920"/>
<organism evidence="1 2">
    <name type="scientific">Paenibacillus naphthalenovorans</name>
    <dbReference type="NCBI Taxonomy" id="162209"/>
    <lineage>
        <taxon>Bacteria</taxon>
        <taxon>Bacillati</taxon>
        <taxon>Bacillota</taxon>
        <taxon>Bacilli</taxon>
        <taxon>Bacillales</taxon>
        <taxon>Paenibacillaceae</taxon>
        <taxon>Paenibacillus</taxon>
    </lineage>
</organism>
<dbReference type="RefSeq" id="WP_054817445.1">
    <property type="nucleotide sequence ID" value="NZ_CP013652.1"/>
</dbReference>
<keyword evidence="2" id="KW-1185">Reference proteome</keyword>
<dbReference type="PATRIC" id="fig|162209.4.peg.3520"/>
<reference evidence="2" key="1">
    <citation type="submission" date="2015-12" db="EMBL/GenBank/DDBJ databases">
        <title>Complete genome sequences of two moderately thermophilic Paenibacillus species.</title>
        <authorList>
            <person name="Butler R.III."/>
            <person name="Wang J."/>
            <person name="Stark B.C."/>
            <person name="Pombert J.-F."/>
        </authorList>
    </citation>
    <scope>NUCLEOTIDE SEQUENCE [LARGE SCALE GENOMIC DNA]</scope>
    <source>
        <strain evidence="2">32O-Y</strain>
    </source>
</reference>
<dbReference type="OrthoDB" id="2476570at2"/>
<dbReference type="InterPro" id="IPR002514">
    <property type="entry name" value="Transposase_8"/>
</dbReference>
<dbReference type="SUPFAM" id="SSF46689">
    <property type="entry name" value="Homeodomain-like"/>
    <property type="match status" value="1"/>
</dbReference>
<proteinExistence type="predicted"/>
<dbReference type="EMBL" id="CP013652">
    <property type="protein sequence ID" value="ALS23653.1"/>
    <property type="molecule type" value="Genomic_DNA"/>
</dbReference>
<dbReference type="Pfam" id="PF01527">
    <property type="entry name" value="HTH_Tnp_1"/>
    <property type="match status" value="1"/>
</dbReference>
<dbReference type="InterPro" id="IPR009057">
    <property type="entry name" value="Homeodomain-like_sf"/>
</dbReference>
<dbReference type="GO" id="GO:0004803">
    <property type="term" value="F:transposase activity"/>
    <property type="evidence" value="ECO:0007669"/>
    <property type="project" value="InterPro"/>
</dbReference>
<accession>A0A0U2W820</accession>
<protein>
    <recommendedName>
        <fullName evidence="3">Transposase</fullName>
    </recommendedName>
</protein>
<reference evidence="1 2" key="2">
    <citation type="journal article" date="2016" name="Genome Announc.">
        <title>Complete Genome Sequences of Two Interactive Moderate Thermophiles, Paenibacillus napthalenovorans 32O-Y and Paenibacillus sp. 32O-W.</title>
        <authorList>
            <person name="Butler R.R.III."/>
            <person name="Wang J."/>
            <person name="Stark B.C."/>
            <person name="Pombert J.F."/>
        </authorList>
    </citation>
    <scope>NUCLEOTIDE SEQUENCE [LARGE SCALE GENOMIC DNA]</scope>
    <source>
        <strain evidence="1 2">32O-Y</strain>
    </source>
</reference>
<evidence type="ECO:0000313" key="1">
    <source>
        <dbReference type="EMBL" id="ALS23653.1"/>
    </source>
</evidence>
<sequence>MAIKGQKFKTYSEEMKAEAIRLHAEEKWTYGQINEHLGIQDKQRMKKWMKKYRENVSERQLS</sequence>
<name>A0A0U2W820_9BACL</name>
<dbReference type="Gene3D" id="1.10.10.60">
    <property type="entry name" value="Homeodomain-like"/>
    <property type="match status" value="1"/>
</dbReference>
<dbReference type="GO" id="GO:0003677">
    <property type="term" value="F:DNA binding"/>
    <property type="evidence" value="ECO:0007669"/>
    <property type="project" value="InterPro"/>
</dbReference>
<dbReference type="GO" id="GO:0006313">
    <property type="term" value="P:DNA transposition"/>
    <property type="evidence" value="ECO:0007669"/>
    <property type="project" value="InterPro"/>
</dbReference>
<dbReference type="AlphaFoldDB" id="A0A0U2W820"/>
<evidence type="ECO:0008006" key="3">
    <source>
        <dbReference type="Google" id="ProtNLM"/>
    </source>
</evidence>